<comment type="caution">
    <text evidence="10">The sequence shown here is derived from an EMBL/GenBank/DDBJ whole genome shotgun (WGS) entry which is preliminary data.</text>
</comment>
<protein>
    <recommendedName>
        <fullName evidence="7">Putative NAD(P)H nitroreductase</fullName>
        <ecNumber evidence="7">1.-.-.-</ecNumber>
    </recommendedName>
</protein>
<keyword evidence="5 7" id="KW-0560">Oxidoreductase</keyword>
<keyword evidence="6 7" id="KW-0520">NAD</keyword>
<keyword evidence="3 7" id="KW-0288">FMN</keyword>
<evidence type="ECO:0000256" key="4">
    <source>
        <dbReference type="ARBA" id="ARBA00022857"/>
    </source>
</evidence>
<keyword evidence="2 7" id="KW-0285">Flavoprotein</keyword>
<evidence type="ECO:0000313" key="11">
    <source>
        <dbReference type="Proteomes" id="UP000272464"/>
    </source>
</evidence>
<proteinExistence type="inferred from homology"/>
<evidence type="ECO:0000256" key="7">
    <source>
        <dbReference type="PIRNR" id="PIRNR000232"/>
    </source>
</evidence>
<sequence>MNVSEAIRNRRSIGKVKPNDIPVESIERILEAGTWAPNHRLTEPWKFFVLRGEGRGLLGNALAEIALEKFEDSDSPECLKALESSRNQPLRAPVIITVAVTPVDKAGVIELEEYGAVFAAIQNMLLEIHSLGLGAVWRTGAPCFSPKMNDHFGLRPQDKVLGFIYLGEPDVSDLQGKRTPFQEKTVWVDTPEKLKVQE</sequence>
<dbReference type="Pfam" id="PF00881">
    <property type="entry name" value="Nitroreductase"/>
    <property type="match status" value="1"/>
</dbReference>
<dbReference type="InterPro" id="IPR029479">
    <property type="entry name" value="Nitroreductase"/>
</dbReference>
<dbReference type="PANTHER" id="PTHR43821:SF1">
    <property type="entry name" value="NAD(P)H NITROREDUCTASE YDJA-RELATED"/>
    <property type="match status" value="1"/>
</dbReference>
<feature type="binding site" evidence="8">
    <location>
        <position position="39"/>
    </location>
    <ligand>
        <name>FMN</name>
        <dbReference type="ChEBI" id="CHEBI:58210"/>
        <note>ligand shared between dimeric partners</note>
    </ligand>
</feature>
<dbReference type="CDD" id="cd02135">
    <property type="entry name" value="YdjA-like"/>
    <property type="match status" value="1"/>
</dbReference>
<dbReference type="InterPro" id="IPR000415">
    <property type="entry name" value="Nitroreductase-like"/>
</dbReference>
<evidence type="ECO:0000256" key="8">
    <source>
        <dbReference type="PIRSR" id="PIRSR000232-1"/>
    </source>
</evidence>
<evidence type="ECO:0000256" key="6">
    <source>
        <dbReference type="ARBA" id="ARBA00023027"/>
    </source>
</evidence>
<evidence type="ECO:0000259" key="9">
    <source>
        <dbReference type="Pfam" id="PF00881"/>
    </source>
</evidence>
<feature type="binding site" description="in other chain" evidence="8">
    <location>
        <begin position="10"/>
        <end position="12"/>
    </location>
    <ligand>
        <name>FMN</name>
        <dbReference type="ChEBI" id="CHEBI:58210"/>
        <note>ligand shared between dimeric partners</note>
    </ligand>
</feature>
<accession>A0A3S1CZG9</accession>
<dbReference type="PIRSF" id="PIRSF000232">
    <property type="entry name" value="YdjA"/>
    <property type="match status" value="1"/>
</dbReference>
<organism evidence="10 11">
    <name type="scientific">Paenibacillus zeisoli</name>
    <dbReference type="NCBI Taxonomy" id="2496267"/>
    <lineage>
        <taxon>Bacteria</taxon>
        <taxon>Bacillati</taxon>
        <taxon>Bacillota</taxon>
        <taxon>Bacilli</taxon>
        <taxon>Bacillales</taxon>
        <taxon>Paenibacillaceae</taxon>
        <taxon>Paenibacillus</taxon>
    </lineage>
</organism>
<dbReference type="Gene3D" id="3.40.109.10">
    <property type="entry name" value="NADH Oxidase"/>
    <property type="match status" value="1"/>
</dbReference>
<feature type="domain" description="Nitroreductase" evidence="9">
    <location>
        <begin position="7"/>
        <end position="167"/>
    </location>
</feature>
<gene>
    <name evidence="10" type="ORF">EJP77_10280</name>
</gene>
<dbReference type="PANTHER" id="PTHR43821">
    <property type="entry name" value="NAD(P)H NITROREDUCTASE YDJA-RELATED"/>
    <property type="match status" value="1"/>
</dbReference>
<keyword evidence="4 7" id="KW-0521">NADP</keyword>
<dbReference type="EC" id="1.-.-.-" evidence="7"/>
<evidence type="ECO:0000256" key="1">
    <source>
        <dbReference type="ARBA" id="ARBA00007118"/>
    </source>
</evidence>
<feature type="binding site" description="in other chain" evidence="8">
    <location>
        <begin position="137"/>
        <end position="139"/>
    </location>
    <ligand>
        <name>FMN</name>
        <dbReference type="ChEBI" id="CHEBI:58210"/>
        <note>ligand shared between dimeric partners</note>
    </ligand>
</feature>
<comment type="similarity">
    <text evidence="1 7">Belongs to the nitroreductase family.</text>
</comment>
<evidence type="ECO:0000256" key="2">
    <source>
        <dbReference type="ARBA" id="ARBA00022630"/>
    </source>
</evidence>
<evidence type="ECO:0000256" key="3">
    <source>
        <dbReference type="ARBA" id="ARBA00022643"/>
    </source>
</evidence>
<dbReference type="Proteomes" id="UP000272464">
    <property type="component" value="Unassembled WGS sequence"/>
</dbReference>
<name>A0A3S1CZG9_9BACL</name>
<dbReference type="InterPro" id="IPR052530">
    <property type="entry name" value="NAD(P)H_nitroreductase"/>
</dbReference>
<dbReference type="OrthoDB" id="9804207at2"/>
<dbReference type="AlphaFoldDB" id="A0A3S1CZG9"/>
<dbReference type="SUPFAM" id="SSF55469">
    <property type="entry name" value="FMN-dependent nitroreductase-like"/>
    <property type="match status" value="1"/>
</dbReference>
<reference evidence="10 11" key="1">
    <citation type="submission" date="2018-12" db="EMBL/GenBank/DDBJ databases">
        <authorList>
            <person name="Sun L."/>
            <person name="Chen Z."/>
        </authorList>
    </citation>
    <scope>NUCLEOTIDE SEQUENCE [LARGE SCALE GENOMIC DNA]</scope>
    <source>
        <strain evidence="10 11">3-5-3</strain>
    </source>
</reference>
<comment type="cofactor">
    <cofactor evidence="8">
        <name>FMN</name>
        <dbReference type="ChEBI" id="CHEBI:58210"/>
    </cofactor>
    <text evidence="8">Binds 1 FMN per subunit.</text>
</comment>
<keyword evidence="11" id="KW-1185">Reference proteome</keyword>
<dbReference type="RefSeq" id="WP_127199144.1">
    <property type="nucleotide sequence ID" value="NZ_RZNX01000003.1"/>
</dbReference>
<dbReference type="EMBL" id="RZNX01000003">
    <property type="protein sequence ID" value="RUT31764.1"/>
    <property type="molecule type" value="Genomic_DNA"/>
</dbReference>
<evidence type="ECO:0000313" key="10">
    <source>
        <dbReference type="EMBL" id="RUT31764.1"/>
    </source>
</evidence>
<evidence type="ECO:0000256" key="5">
    <source>
        <dbReference type="ARBA" id="ARBA00023002"/>
    </source>
</evidence>
<dbReference type="InterPro" id="IPR026021">
    <property type="entry name" value="YdjA-like"/>
</dbReference>
<dbReference type="GO" id="GO:0016491">
    <property type="term" value="F:oxidoreductase activity"/>
    <property type="evidence" value="ECO:0007669"/>
    <property type="project" value="UniProtKB-UniRule"/>
</dbReference>